<gene>
    <name evidence="1" type="ORF">G9H71_01075</name>
</gene>
<dbReference type="RefSeq" id="WP_166276565.1">
    <property type="nucleotide sequence ID" value="NZ_JAANNP010000001.1"/>
</dbReference>
<proteinExistence type="predicted"/>
<accession>A0ABX0GRR0</accession>
<sequence length="841" mass="87474">MDGARCLTCGATTGLPACGSCGLPAALPRPEPQAPVGTVVAVRRWGGGTAQGVVVHRDGGSLTVLTDDGESSHTERAVVPAGELGLAPTWTGPGALLHLAAEVESGRAALALPPSRLRCAALDRANAADGSSAGGATAGLAWDAAAVGDFEALEALALPEPLRGLLEVEAWLARSDINAAAAAVGDLPDGAYPGYVPRVARLVVRLPARTPYASGVARWLHSHAPDPVAVVAAAALNAGTALDEGVAEALRAVPGVTAGTASAYAELAAGAVPVLAAGQAPALARLAAATGRSFNPALLRLDDLPERTLDDLIDSGTLTERQLDALRGHPGLDAAYVTARLDPTRLSDAEVARLRFVDEGVRRGLSGGSRAGLAGRATHPYVIGAQHVGRFLAGDDAAEEHVVGLYGSGEAAALRIARRVVEEAPDGLPRDRQLRGRYVAAAALATLQRTGLEGVPDEGLGELQRRVVSVAALRRAQALVFDGDWGAASKAARTALRLVRDRPTRDEALSLLACAALHDGHPEPPGLLDEALAGSPPAALLVNAALLAERSRPDVAVAHLARVVDVATDPADRVAAAQRALGLWYRQREGLDLVALPPTLHGPLRRLATSDLPLEQLRALLDHLATLDRGWLSTPGALAGSPHRDSIEARYFAARAAGLSEALDTMARGLQEPGPPAWLQEERDAVVQSLCAAMSGDEPALWAGEAALTALDAGLPMSRDQRVMLTALGCRELALATLNMPDAGMARLADAQVDQLAWAARNAHRVSAHLRDRAHGVTRDSASKVQWTLVRGIAAEWREMSPRDPAFAARVEALRGELAKLVRWVDDDARRATDALLDLLG</sequence>
<comment type="caution">
    <text evidence="1">The sequence shown here is derived from an EMBL/GenBank/DDBJ whole genome shotgun (WGS) entry which is preliminary data.</text>
</comment>
<evidence type="ECO:0000313" key="1">
    <source>
        <dbReference type="EMBL" id="NHC12374.1"/>
    </source>
</evidence>
<evidence type="ECO:0008006" key="3">
    <source>
        <dbReference type="Google" id="ProtNLM"/>
    </source>
</evidence>
<name>A0ABX0GRR0_9ACTN</name>
<organism evidence="1 2">
    <name type="scientific">Motilibacter deserti</name>
    <dbReference type="NCBI Taxonomy" id="2714956"/>
    <lineage>
        <taxon>Bacteria</taxon>
        <taxon>Bacillati</taxon>
        <taxon>Actinomycetota</taxon>
        <taxon>Actinomycetes</taxon>
        <taxon>Motilibacterales</taxon>
        <taxon>Motilibacteraceae</taxon>
        <taxon>Motilibacter</taxon>
    </lineage>
</organism>
<dbReference type="Proteomes" id="UP000800981">
    <property type="component" value="Unassembled WGS sequence"/>
</dbReference>
<protein>
    <recommendedName>
        <fullName evidence="3">Tetratricopeptide repeat protein</fullName>
    </recommendedName>
</protein>
<dbReference type="EMBL" id="JAANNP010000001">
    <property type="protein sequence ID" value="NHC12374.1"/>
    <property type="molecule type" value="Genomic_DNA"/>
</dbReference>
<evidence type="ECO:0000313" key="2">
    <source>
        <dbReference type="Proteomes" id="UP000800981"/>
    </source>
</evidence>
<keyword evidence="2" id="KW-1185">Reference proteome</keyword>
<reference evidence="1 2" key="1">
    <citation type="submission" date="2020-03" db="EMBL/GenBank/DDBJ databases">
        <title>Two novel Motilibacter sp.</title>
        <authorList>
            <person name="Liu S."/>
        </authorList>
    </citation>
    <scope>NUCLEOTIDE SEQUENCE [LARGE SCALE GENOMIC DNA]</scope>
    <source>
        <strain evidence="1 2">E257</strain>
    </source>
</reference>